<keyword evidence="3" id="KW-0406">Ion transport</keyword>
<dbReference type="SUPFAM" id="SSF81324">
    <property type="entry name" value="Voltage-gated potassium channels"/>
    <property type="match status" value="1"/>
</dbReference>
<sequence>MSLPAFLLGAIMVLVTLLDAFEVVLLPRPVRRRVRLNRYFFKCTWDVWTRCARLWPAGRRREDFLGVYGPLSMVMLFGLWAASLIIGFGLMQWALHGLVSGRATGIEALVGDIIISGDAFFTLGYGDNVPGHWAARLLVILEAGTGFAFIALTIGYLPVLYQHFTRRDLQLIEFSARAGSPPTAASLLLWHVHGGPEELERWLRDWEIWASDLIESNAVYPMLAFYRSQHEGHSWLGSLAVVMDVCTLLIAGADDARRQQATATFTALRRVLDEASESLRVAPLREVSARGLDLASLELLTPTIRRILPGWHDDSLASSAIWQLRGTYEPRLEGLAAYLLLELPDWIDPEAPTERFGRDVIVRQLTQGRQD</sequence>
<dbReference type="GO" id="GO:0034220">
    <property type="term" value="P:monoatomic ion transmembrane transport"/>
    <property type="evidence" value="ECO:0007669"/>
    <property type="project" value="UniProtKB-KW"/>
</dbReference>
<feature type="transmembrane region" description="Helical" evidence="1">
    <location>
        <begin position="133"/>
        <end position="157"/>
    </location>
</feature>
<accession>A0ABU8VGN8</accession>
<dbReference type="EMBL" id="JBBKZU010000007">
    <property type="protein sequence ID" value="MEJ8812828.1"/>
    <property type="molecule type" value="Genomic_DNA"/>
</dbReference>
<feature type="domain" description="Potassium channel" evidence="2">
    <location>
        <begin position="120"/>
        <end position="157"/>
    </location>
</feature>
<feature type="transmembrane region" description="Helical" evidence="1">
    <location>
        <begin position="6"/>
        <end position="26"/>
    </location>
</feature>
<proteinExistence type="predicted"/>
<organism evidence="3 4">
    <name type="scientific">Variovorax ureilyticus</name>
    <dbReference type="NCBI Taxonomy" id="1836198"/>
    <lineage>
        <taxon>Bacteria</taxon>
        <taxon>Pseudomonadati</taxon>
        <taxon>Pseudomonadota</taxon>
        <taxon>Betaproteobacteria</taxon>
        <taxon>Burkholderiales</taxon>
        <taxon>Comamonadaceae</taxon>
        <taxon>Variovorax</taxon>
    </lineage>
</organism>
<keyword evidence="3" id="KW-0813">Transport</keyword>
<evidence type="ECO:0000259" key="2">
    <source>
        <dbReference type="Pfam" id="PF07885"/>
    </source>
</evidence>
<evidence type="ECO:0000256" key="1">
    <source>
        <dbReference type="SAM" id="Phobius"/>
    </source>
</evidence>
<name>A0ABU8VGN8_9BURK</name>
<feature type="transmembrane region" description="Helical" evidence="1">
    <location>
        <begin position="67"/>
        <end position="91"/>
    </location>
</feature>
<protein>
    <submittedName>
        <fullName evidence="3">Potassium channel family protein</fullName>
    </submittedName>
</protein>
<keyword evidence="3" id="KW-0407">Ion channel</keyword>
<dbReference type="Gene3D" id="1.10.287.70">
    <property type="match status" value="1"/>
</dbReference>
<keyword evidence="4" id="KW-1185">Reference proteome</keyword>
<dbReference type="RefSeq" id="WP_340358079.1">
    <property type="nucleotide sequence ID" value="NZ_JBBKZU010000007.1"/>
</dbReference>
<dbReference type="InterPro" id="IPR013099">
    <property type="entry name" value="K_chnl_dom"/>
</dbReference>
<comment type="caution">
    <text evidence="3">The sequence shown here is derived from an EMBL/GenBank/DDBJ whole genome shotgun (WGS) entry which is preliminary data.</text>
</comment>
<dbReference type="Pfam" id="PF07885">
    <property type="entry name" value="Ion_trans_2"/>
    <property type="match status" value="1"/>
</dbReference>
<keyword evidence="1" id="KW-1133">Transmembrane helix</keyword>
<keyword evidence="1" id="KW-0812">Transmembrane</keyword>
<keyword evidence="1" id="KW-0472">Membrane</keyword>
<dbReference type="Proteomes" id="UP001365846">
    <property type="component" value="Unassembled WGS sequence"/>
</dbReference>
<evidence type="ECO:0000313" key="4">
    <source>
        <dbReference type="Proteomes" id="UP001365846"/>
    </source>
</evidence>
<reference evidence="3 4" key="1">
    <citation type="submission" date="2024-03" db="EMBL/GenBank/DDBJ databases">
        <title>Novel species of the genus Variovorax.</title>
        <authorList>
            <person name="Liu Q."/>
            <person name="Xin Y.-H."/>
        </authorList>
    </citation>
    <scope>NUCLEOTIDE SEQUENCE [LARGE SCALE GENOMIC DNA]</scope>
    <source>
        <strain evidence="3 4">KACC 18899</strain>
    </source>
</reference>
<evidence type="ECO:0000313" key="3">
    <source>
        <dbReference type="EMBL" id="MEJ8812828.1"/>
    </source>
</evidence>
<gene>
    <name evidence="3" type="ORF">WKW77_17205</name>
</gene>